<keyword evidence="1" id="KW-0812">Transmembrane</keyword>
<sequence length="106" mass="11936">MTAHSWFVANVISCVAWSLDVTRHVWRRTDRSVPFLEFVVGTTTPMRLTRGGPQIRPEQHGPERAQYWRGQVARFGRVVVPGIVLQVSVATLIAGFLLPLVTEEQP</sequence>
<accession>A0A9X9XCC4</accession>
<gene>
    <name evidence="2" type="ORF">GXW74_12765</name>
</gene>
<evidence type="ECO:0000313" key="2">
    <source>
        <dbReference type="EMBL" id="MBR0681360.1"/>
    </source>
</evidence>
<keyword evidence="1" id="KW-0472">Membrane</keyword>
<proteinExistence type="predicted"/>
<reference evidence="2" key="2">
    <citation type="journal article" date="2021" name="Syst. Appl. Microbiol.">
        <title>Roseomonas hellenica sp. nov., isolated from roots of wild-growing Alkanna tinctoria.</title>
        <authorList>
            <person name="Rat A."/>
            <person name="Naranjo H.D."/>
            <person name="Lebbe L."/>
            <person name="Cnockaert M."/>
            <person name="Krigas N."/>
            <person name="Grigoriadou K."/>
            <person name="Maloupa E."/>
            <person name="Willems A."/>
        </authorList>
    </citation>
    <scope>NUCLEOTIDE SEQUENCE</scope>
    <source>
        <strain evidence="2">LMG 31228</strain>
    </source>
</reference>
<dbReference type="RefSeq" id="WP_211846892.1">
    <property type="nucleotide sequence ID" value="NZ_JAAEDL010000011.1"/>
</dbReference>
<evidence type="ECO:0000313" key="3">
    <source>
        <dbReference type="Proteomes" id="UP001138709"/>
    </source>
</evidence>
<keyword evidence="3" id="KW-1185">Reference proteome</keyword>
<dbReference type="AlphaFoldDB" id="A0A9X9XCC4"/>
<keyword evidence="1" id="KW-1133">Transmembrane helix</keyword>
<comment type="caution">
    <text evidence="2">The sequence shown here is derived from an EMBL/GenBank/DDBJ whole genome shotgun (WGS) entry which is preliminary data.</text>
</comment>
<evidence type="ECO:0000256" key="1">
    <source>
        <dbReference type="SAM" id="Phobius"/>
    </source>
</evidence>
<organism evidence="2 3">
    <name type="scientific">Neoroseomonas eburnea</name>
    <dbReference type="NCBI Taxonomy" id="1346889"/>
    <lineage>
        <taxon>Bacteria</taxon>
        <taxon>Pseudomonadati</taxon>
        <taxon>Pseudomonadota</taxon>
        <taxon>Alphaproteobacteria</taxon>
        <taxon>Acetobacterales</taxon>
        <taxon>Acetobacteraceae</taxon>
        <taxon>Neoroseomonas</taxon>
    </lineage>
</organism>
<name>A0A9X9XCC4_9PROT</name>
<dbReference type="Proteomes" id="UP001138709">
    <property type="component" value="Unassembled WGS sequence"/>
</dbReference>
<feature type="transmembrane region" description="Helical" evidence="1">
    <location>
        <begin position="78"/>
        <end position="101"/>
    </location>
</feature>
<dbReference type="EMBL" id="JAAEDL010000011">
    <property type="protein sequence ID" value="MBR0681360.1"/>
    <property type="molecule type" value="Genomic_DNA"/>
</dbReference>
<reference evidence="2" key="1">
    <citation type="submission" date="2020-01" db="EMBL/GenBank/DDBJ databases">
        <authorList>
            <person name="Rat A."/>
        </authorList>
    </citation>
    <scope>NUCLEOTIDE SEQUENCE</scope>
    <source>
        <strain evidence="2">LMG 31228</strain>
    </source>
</reference>
<protein>
    <submittedName>
        <fullName evidence="2">Uncharacterized protein</fullName>
    </submittedName>
</protein>